<dbReference type="EMBL" id="BAAANB010000003">
    <property type="protein sequence ID" value="GAA2024634.1"/>
    <property type="molecule type" value="Genomic_DNA"/>
</dbReference>
<evidence type="ECO:0000313" key="2">
    <source>
        <dbReference type="EMBL" id="GAA2024634.1"/>
    </source>
</evidence>
<name>A0ABP5FDS7_9MICO</name>
<gene>
    <name evidence="2" type="ORF">GCM10009740_12760</name>
</gene>
<sequence length="437" mass="46872">MPAWRPRQVATRRLGGWEPTAAHQRAVILAAAGAIAAVLGRRADLLVIVTPLVVAAVWGHLARPGTEVTGTARLGDTTLREGTATGLRVTTEPALADVHGVVTVAQAPWVERKPSSGIVELEDGVAALGLRSTRWGRRRVGTVSIALASTWGAFRTGPVDLPDLESATLPLPAAFDASAPTPHPRGIVGLNRSNRPGSGSEFNTVRPFHPGDRLRRIHWPISMRTGALHVTSTFTDEDAHVFLLVDCFSDLGPREGIDGRPTSLDVTVRAAGAISEHFLRSNDRLTLRTVGAAEVPVLGVGSGTNHLRRVLDTLAAISPATERRDTGEQAVRGIDPMALCLVLSPLIDPTMVGLAHRLAARGMTVVVVDTFPEHLVTDPGNVYQSLAWRMRLLSRDAEVHSLRQRGVPVVPWRGPGSLDLVLRDIARRASAPRMARR</sequence>
<dbReference type="PANTHER" id="PTHR33608:SF14">
    <property type="entry name" value="POSSIBLE CONSERVED SECRETED PROTEIN"/>
    <property type="match status" value="1"/>
</dbReference>
<keyword evidence="3" id="KW-1185">Reference proteome</keyword>
<evidence type="ECO:0000313" key="3">
    <source>
        <dbReference type="Proteomes" id="UP001501285"/>
    </source>
</evidence>
<dbReference type="PANTHER" id="PTHR33608">
    <property type="entry name" value="BLL2464 PROTEIN"/>
    <property type="match status" value="1"/>
</dbReference>
<reference evidence="3" key="1">
    <citation type="journal article" date="2019" name="Int. J. Syst. Evol. Microbiol.">
        <title>The Global Catalogue of Microorganisms (GCM) 10K type strain sequencing project: providing services to taxonomists for standard genome sequencing and annotation.</title>
        <authorList>
            <consortium name="The Broad Institute Genomics Platform"/>
            <consortium name="The Broad Institute Genome Sequencing Center for Infectious Disease"/>
            <person name="Wu L."/>
            <person name="Ma J."/>
        </authorList>
    </citation>
    <scope>NUCLEOTIDE SEQUENCE [LARGE SCALE GENOMIC DNA]</scope>
    <source>
        <strain evidence="3">JCM 14283</strain>
    </source>
</reference>
<protein>
    <submittedName>
        <fullName evidence="2">DUF58 domain-containing protein</fullName>
    </submittedName>
</protein>
<feature type="domain" description="DUF58" evidence="1">
    <location>
        <begin position="205"/>
        <end position="369"/>
    </location>
</feature>
<organism evidence="2 3">
    <name type="scientific">Terrabacter terrae</name>
    <dbReference type="NCBI Taxonomy" id="318434"/>
    <lineage>
        <taxon>Bacteria</taxon>
        <taxon>Bacillati</taxon>
        <taxon>Actinomycetota</taxon>
        <taxon>Actinomycetes</taxon>
        <taxon>Micrococcales</taxon>
        <taxon>Intrasporangiaceae</taxon>
        <taxon>Terrabacter</taxon>
    </lineage>
</organism>
<dbReference type="Proteomes" id="UP001501285">
    <property type="component" value="Unassembled WGS sequence"/>
</dbReference>
<dbReference type="RefSeq" id="WP_343989159.1">
    <property type="nucleotide sequence ID" value="NZ_BAAANB010000003.1"/>
</dbReference>
<comment type="caution">
    <text evidence="2">The sequence shown here is derived from an EMBL/GenBank/DDBJ whole genome shotgun (WGS) entry which is preliminary data.</text>
</comment>
<accession>A0ABP5FDS7</accession>
<proteinExistence type="predicted"/>
<dbReference type="Pfam" id="PF01882">
    <property type="entry name" value="DUF58"/>
    <property type="match status" value="1"/>
</dbReference>
<dbReference type="InterPro" id="IPR002881">
    <property type="entry name" value="DUF58"/>
</dbReference>
<evidence type="ECO:0000259" key="1">
    <source>
        <dbReference type="Pfam" id="PF01882"/>
    </source>
</evidence>